<dbReference type="PANTHER" id="PTHR34297">
    <property type="entry name" value="HYPOTHETICAL CYTOSOLIC PROTEIN-RELATED"/>
    <property type="match status" value="1"/>
</dbReference>
<comment type="caution">
    <text evidence="3">The sequence shown here is derived from an EMBL/GenBank/DDBJ whole genome shotgun (WGS) entry which is preliminary data.</text>
</comment>
<accession>A0ABQ4EME3</accession>
<evidence type="ECO:0000313" key="4">
    <source>
        <dbReference type="Proteomes" id="UP000621500"/>
    </source>
</evidence>
<evidence type="ECO:0000256" key="1">
    <source>
        <dbReference type="ARBA" id="ARBA00005721"/>
    </source>
</evidence>
<dbReference type="RefSeq" id="WP_203857389.1">
    <property type="nucleotide sequence ID" value="NZ_BAAAZQ010000008.1"/>
</dbReference>
<evidence type="ECO:0000313" key="3">
    <source>
        <dbReference type="EMBL" id="GIG95822.1"/>
    </source>
</evidence>
<dbReference type="EMBL" id="BONX01000012">
    <property type="protein sequence ID" value="GIG95822.1"/>
    <property type="molecule type" value="Genomic_DNA"/>
</dbReference>
<dbReference type="Proteomes" id="UP000621500">
    <property type="component" value="Unassembled WGS sequence"/>
</dbReference>
<feature type="region of interest" description="Disordered" evidence="2">
    <location>
        <begin position="1"/>
        <end position="31"/>
    </location>
</feature>
<gene>
    <name evidence="3" type="ORF">Pma05_23950</name>
</gene>
<proteinExistence type="inferred from homology"/>
<name>A0ABQ4EME3_9ACTN</name>
<comment type="similarity">
    <text evidence="1">Belongs to the asp23 family.</text>
</comment>
<dbReference type="InterPro" id="IPR005531">
    <property type="entry name" value="Asp23"/>
</dbReference>
<keyword evidence="4" id="KW-1185">Reference proteome</keyword>
<reference evidence="3 4" key="1">
    <citation type="submission" date="2021-01" db="EMBL/GenBank/DDBJ databases">
        <title>Whole genome shotgun sequence of Plantactinospora mayteni NBRC 109088.</title>
        <authorList>
            <person name="Komaki H."/>
            <person name="Tamura T."/>
        </authorList>
    </citation>
    <scope>NUCLEOTIDE SEQUENCE [LARGE SCALE GENOMIC DNA]</scope>
    <source>
        <strain evidence="3 4">NBRC 109088</strain>
    </source>
</reference>
<sequence>MTEVQNDSGQAPETAPAAAPAAAPRGGTEVSEEVIEKIAGTAARSVPGVADLGGDVARFFNSVLDKVGLDEVGDAGRGVSAEVKGTSATIKVVLVIEAGHVVQEVTEAVRAKVIEAVEKYGLTVAEVNVKVDDIELNPPAATGA</sequence>
<dbReference type="Pfam" id="PF03780">
    <property type="entry name" value="Asp23"/>
    <property type="match status" value="1"/>
</dbReference>
<organism evidence="3 4">
    <name type="scientific">Plantactinospora mayteni</name>
    <dbReference type="NCBI Taxonomy" id="566021"/>
    <lineage>
        <taxon>Bacteria</taxon>
        <taxon>Bacillati</taxon>
        <taxon>Actinomycetota</taxon>
        <taxon>Actinomycetes</taxon>
        <taxon>Micromonosporales</taxon>
        <taxon>Micromonosporaceae</taxon>
        <taxon>Plantactinospora</taxon>
    </lineage>
</organism>
<evidence type="ECO:0008006" key="5">
    <source>
        <dbReference type="Google" id="ProtNLM"/>
    </source>
</evidence>
<dbReference type="PANTHER" id="PTHR34297:SF3">
    <property type="entry name" value="ALKALINE SHOCK PROTEIN 23"/>
    <property type="match status" value="1"/>
</dbReference>
<protein>
    <recommendedName>
        <fullName evidence="5">Asp23/Gls24 family envelope stress response protein</fullName>
    </recommendedName>
</protein>
<feature type="compositionally biased region" description="Low complexity" evidence="2">
    <location>
        <begin position="11"/>
        <end position="24"/>
    </location>
</feature>
<evidence type="ECO:0000256" key="2">
    <source>
        <dbReference type="SAM" id="MobiDB-lite"/>
    </source>
</evidence>